<protein>
    <recommendedName>
        <fullName evidence="2">protein-tyrosine-phosphatase</fullName>
        <ecNumber evidence="2">3.1.3.48</ecNumber>
    </recommendedName>
</protein>
<dbReference type="PANTHER" id="PTHR11717">
    <property type="entry name" value="LOW MOLECULAR WEIGHT PROTEIN TYROSINE PHOSPHATASE"/>
    <property type="match status" value="1"/>
</dbReference>
<accession>A0ABW2ART0</accession>
<dbReference type="EMBL" id="JBHSWJ010000002">
    <property type="protein sequence ID" value="MFC6713767.1"/>
    <property type="molecule type" value="Genomic_DNA"/>
</dbReference>
<evidence type="ECO:0000259" key="5">
    <source>
        <dbReference type="SMART" id="SM00226"/>
    </source>
</evidence>
<dbReference type="EC" id="3.1.3.48" evidence="2"/>
<sequence>MSDPLRVVFVCTGNICRSPMGEKVLQRHLEDAGLGDGVTVTSAGTGPWHEGEPADPRAVNVLEKAGYSTSHVAHQITDDDLSADLLVALDSGHARDLRRLGADPERVRLLRSFDPGADSDDVPDPYYDGPDQFRDVLAMVEAATPGVVQWVRDQSR</sequence>
<dbReference type="InterPro" id="IPR017867">
    <property type="entry name" value="Tyr_phospatase_low_mol_wt"/>
</dbReference>
<evidence type="ECO:0000256" key="4">
    <source>
        <dbReference type="ARBA" id="ARBA00022912"/>
    </source>
</evidence>
<dbReference type="SMART" id="SM00226">
    <property type="entry name" value="LMWPc"/>
    <property type="match status" value="1"/>
</dbReference>
<name>A0ABW2ART0_9MICO</name>
<dbReference type="InterPro" id="IPR023485">
    <property type="entry name" value="Ptyr_pPase"/>
</dbReference>
<comment type="similarity">
    <text evidence="1">Belongs to the low molecular weight phosphotyrosine protein phosphatase family.</text>
</comment>
<gene>
    <name evidence="6" type="ORF">ACFQBT_07975</name>
</gene>
<dbReference type="InterPro" id="IPR036196">
    <property type="entry name" value="Ptyr_pPase_sf"/>
</dbReference>
<organism evidence="6 7">
    <name type="scientific">Branchiibius cervicis</name>
    <dbReference type="NCBI Taxonomy" id="908252"/>
    <lineage>
        <taxon>Bacteria</taxon>
        <taxon>Bacillati</taxon>
        <taxon>Actinomycetota</taxon>
        <taxon>Actinomycetes</taxon>
        <taxon>Micrococcales</taxon>
        <taxon>Dermacoccaceae</taxon>
        <taxon>Branchiibius</taxon>
    </lineage>
</organism>
<dbReference type="InterPro" id="IPR050438">
    <property type="entry name" value="LMW_PTPase"/>
</dbReference>
<proteinExistence type="inferred from homology"/>
<reference evidence="7" key="1">
    <citation type="journal article" date="2019" name="Int. J. Syst. Evol. Microbiol.">
        <title>The Global Catalogue of Microorganisms (GCM) 10K type strain sequencing project: providing services to taxonomists for standard genome sequencing and annotation.</title>
        <authorList>
            <consortium name="The Broad Institute Genomics Platform"/>
            <consortium name="The Broad Institute Genome Sequencing Center for Infectious Disease"/>
            <person name="Wu L."/>
            <person name="Ma J."/>
        </authorList>
    </citation>
    <scope>NUCLEOTIDE SEQUENCE [LARGE SCALE GENOMIC DNA]</scope>
    <source>
        <strain evidence="7">NBRC 106593</strain>
    </source>
</reference>
<dbReference type="Gene3D" id="3.40.50.2300">
    <property type="match status" value="1"/>
</dbReference>
<evidence type="ECO:0000313" key="6">
    <source>
        <dbReference type="EMBL" id="MFC6713767.1"/>
    </source>
</evidence>
<dbReference type="PANTHER" id="PTHR11717:SF7">
    <property type="entry name" value="LOW MOLECULAR WEIGHT PHOSPHOTYROSINE PROTEIN PHOSPHATASE"/>
    <property type="match status" value="1"/>
</dbReference>
<dbReference type="RefSeq" id="WP_377821778.1">
    <property type="nucleotide sequence ID" value="NZ_JBHSWJ010000002.1"/>
</dbReference>
<evidence type="ECO:0000256" key="2">
    <source>
        <dbReference type="ARBA" id="ARBA00013064"/>
    </source>
</evidence>
<keyword evidence="4" id="KW-0904">Protein phosphatase</keyword>
<keyword evidence="3 6" id="KW-0378">Hydrolase</keyword>
<feature type="domain" description="Phosphotyrosine protein phosphatase I" evidence="5">
    <location>
        <begin position="5"/>
        <end position="150"/>
    </location>
</feature>
<dbReference type="CDD" id="cd16343">
    <property type="entry name" value="LMWPTP"/>
    <property type="match status" value="1"/>
</dbReference>
<dbReference type="GO" id="GO:0004725">
    <property type="term" value="F:protein tyrosine phosphatase activity"/>
    <property type="evidence" value="ECO:0007669"/>
    <property type="project" value="UniProtKB-EC"/>
</dbReference>
<evidence type="ECO:0000313" key="7">
    <source>
        <dbReference type="Proteomes" id="UP001596356"/>
    </source>
</evidence>
<comment type="caution">
    <text evidence="6">The sequence shown here is derived from an EMBL/GenBank/DDBJ whole genome shotgun (WGS) entry which is preliminary data.</text>
</comment>
<keyword evidence="7" id="KW-1185">Reference proteome</keyword>
<dbReference type="Pfam" id="PF01451">
    <property type="entry name" value="LMWPc"/>
    <property type="match status" value="1"/>
</dbReference>
<dbReference type="SUPFAM" id="SSF52788">
    <property type="entry name" value="Phosphotyrosine protein phosphatases I"/>
    <property type="match status" value="1"/>
</dbReference>
<evidence type="ECO:0000256" key="3">
    <source>
        <dbReference type="ARBA" id="ARBA00022801"/>
    </source>
</evidence>
<dbReference type="PRINTS" id="PR00719">
    <property type="entry name" value="LMWPTPASE"/>
</dbReference>
<dbReference type="Proteomes" id="UP001596356">
    <property type="component" value="Unassembled WGS sequence"/>
</dbReference>
<evidence type="ECO:0000256" key="1">
    <source>
        <dbReference type="ARBA" id="ARBA00011063"/>
    </source>
</evidence>